<evidence type="ECO:0000259" key="7">
    <source>
        <dbReference type="Pfam" id="PF13861"/>
    </source>
</evidence>
<dbReference type="Proteomes" id="UP000301751">
    <property type="component" value="Unassembled WGS sequence"/>
</dbReference>
<evidence type="ECO:0000313" key="9">
    <source>
        <dbReference type="Proteomes" id="UP000301751"/>
    </source>
</evidence>
<evidence type="ECO:0000256" key="1">
    <source>
        <dbReference type="ARBA" id="ARBA00010577"/>
    </source>
</evidence>
<dbReference type="EMBL" id="BJCL01000012">
    <property type="protein sequence ID" value="GCL64882.1"/>
    <property type="molecule type" value="Genomic_DNA"/>
</dbReference>
<dbReference type="RefSeq" id="WP_137734606.1">
    <property type="nucleotide sequence ID" value="NZ_BJCL01000012.1"/>
</dbReference>
<gene>
    <name evidence="8" type="primary">flgD</name>
    <name evidence="8" type="ORF">AQPW35_39630</name>
</gene>
<dbReference type="Gene3D" id="2.60.40.4070">
    <property type="match status" value="1"/>
</dbReference>
<evidence type="ECO:0000256" key="3">
    <source>
        <dbReference type="ARBA" id="ARBA00022795"/>
    </source>
</evidence>
<name>A0A480AXD8_9BURK</name>
<feature type="domain" description="FlgD/Vpr Ig-like" evidence="6">
    <location>
        <begin position="109"/>
        <end position="182"/>
    </location>
</feature>
<proteinExistence type="inferred from homology"/>
<feature type="domain" description="FlgD Tudor-like" evidence="7">
    <location>
        <begin position="92"/>
        <end position="222"/>
    </location>
</feature>
<dbReference type="Gene3D" id="2.30.30.910">
    <property type="match status" value="1"/>
</dbReference>
<protein>
    <recommendedName>
        <fullName evidence="2 5">Basal-body rod modification protein FlgD</fullName>
    </recommendedName>
</protein>
<keyword evidence="3 5" id="KW-1005">Bacterial flagellum biogenesis</keyword>
<dbReference type="OrthoDB" id="9785233at2"/>
<comment type="caution">
    <text evidence="8">The sequence shown here is derived from an EMBL/GenBank/DDBJ whole genome shotgun (WGS) entry which is preliminary data.</text>
</comment>
<sequence length="225" mass="23477">MSTVSSTGSNAFLDSLSGSSTAAKAVSEGAATAKEASERFLKLLVTQLQNQDPMNPVDNAQMTSQMAQISTVSGIEKLNTTVERLNGQFVQMQAVQGAGLVGKDVLIQGDRLSVVDGTPQATFEIGSPASRVKLEVLSPAGRLVDTINLATTAAGRHDVPWAAGKDLPDVASYRFRVSAATGSTPIDAVSLTRDRVDAVNTGGSSLTVELERAGRVPYNQITALD</sequence>
<keyword evidence="9" id="KW-1185">Reference proteome</keyword>
<evidence type="ECO:0000256" key="5">
    <source>
        <dbReference type="RuleBase" id="RU362076"/>
    </source>
</evidence>
<comment type="similarity">
    <text evidence="1 5">Belongs to the FlgD family.</text>
</comment>
<dbReference type="Pfam" id="PF13860">
    <property type="entry name" value="FlgD_ig"/>
    <property type="match status" value="1"/>
</dbReference>
<dbReference type="Pfam" id="PF03963">
    <property type="entry name" value="FlgD"/>
    <property type="match status" value="1"/>
</dbReference>
<evidence type="ECO:0000259" key="6">
    <source>
        <dbReference type="Pfam" id="PF13860"/>
    </source>
</evidence>
<dbReference type="Pfam" id="PF13861">
    <property type="entry name" value="FLgD_tudor"/>
    <property type="match status" value="1"/>
</dbReference>
<reference evidence="9" key="1">
    <citation type="submission" date="2019-03" db="EMBL/GenBank/DDBJ databases">
        <title>Aquabacterium pictum sp.nov., the first bacteriochlorophyll a-containing freshwater bacterium in the genus Aquabacterium of the class Betaproteobacteria.</title>
        <authorList>
            <person name="Hirose S."/>
            <person name="Tank M."/>
            <person name="Hara E."/>
            <person name="Tamaki H."/>
            <person name="Takaichi S."/>
            <person name="Haruta S."/>
            <person name="Hanada S."/>
        </authorList>
    </citation>
    <scope>NUCLEOTIDE SEQUENCE [LARGE SCALE GENOMIC DNA]</scope>
    <source>
        <strain evidence="9">W35</strain>
    </source>
</reference>
<dbReference type="InterPro" id="IPR005648">
    <property type="entry name" value="FlgD"/>
</dbReference>
<dbReference type="AlphaFoldDB" id="A0A480AXD8"/>
<dbReference type="InterPro" id="IPR025963">
    <property type="entry name" value="FLgD_Tudor"/>
</dbReference>
<evidence type="ECO:0000256" key="2">
    <source>
        <dbReference type="ARBA" id="ARBA00016013"/>
    </source>
</evidence>
<accession>A0A480AXD8</accession>
<organism evidence="8 9">
    <name type="scientific">Pseudaquabacterium pictum</name>
    <dbReference type="NCBI Taxonomy" id="2315236"/>
    <lineage>
        <taxon>Bacteria</taxon>
        <taxon>Pseudomonadati</taxon>
        <taxon>Pseudomonadota</taxon>
        <taxon>Betaproteobacteria</taxon>
        <taxon>Burkholderiales</taxon>
        <taxon>Sphaerotilaceae</taxon>
        <taxon>Pseudaquabacterium</taxon>
    </lineage>
</organism>
<dbReference type="GO" id="GO:0044781">
    <property type="term" value="P:bacterial-type flagellum organization"/>
    <property type="evidence" value="ECO:0007669"/>
    <property type="project" value="UniProtKB-UniRule"/>
</dbReference>
<dbReference type="InterPro" id="IPR025965">
    <property type="entry name" value="FlgD/Vpr_Ig-like"/>
</dbReference>
<comment type="function">
    <text evidence="4 5">Required for flagellar hook formation. May act as a scaffolding protein.</text>
</comment>
<evidence type="ECO:0000313" key="8">
    <source>
        <dbReference type="EMBL" id="GCL64882.1"/>
    </source>
</evidence>
<evidence type="ECO:0000256" key="4">
    <source>
        <dbReference type="ARBA" id="ARBA00024746"/>
    </source>
</evidence>